<dbReference type="AlphaFoldDB" id="A0A1S2LGY6"/>
<keyword evidence="2" id="KW-1185">Reference proteome</keyword>
<dbReference type="Pfam" id="PF13561">
    <property type="entry name" value="adh_short_C2"/>
    <property type="match status" value="1"/>
</dbReference>
<reference evidence="1 2" key="1">
    <citation type="submission" date="2016-10" db="EMBL/GenBank/DDBJ databases">
        <title>Draft genome sequences of four alkaliphilic bacteria belonging to the Anaerobacillus genus.</title>
        <authorList>
            <person name="Bassil N.M."/>
            <person name="Lloyd J.R."/>
        </authorList>
    </citation>
    <scope>NUCLEOTIDE SEQUENCE [LARGE SCALE GENOMIC DNA]</scope>
    <source>
        <strain evidence="1 2">DSM 18345</strain>
    </source>
</reference>
<proteinExistence type="predicted"/>
<evidence type="ECO:0000313" key="2">
    <source>
        <dbReference type="Proteomes" id="UP000179524"/>
    </source>
</evidence>
<evidence type="ECO:0000313" key="1">
    <source>
        <dbReference type="EMBL" id="OIJ10755.1"/>
    </source>
</evidence>
<dbReference type="Proteomes" id="UP000179524">
    <property type="component" value="Unassembled WGS sequence"/>
</dbReference>
<dbReference type="InterPro" id="IPR036291">
    <property type="entry name" value="NAD(P)-bd_dom_sf"/>
</dbReference>
<dbReference type="SUPFAM" id="SSF51735">
    <property type="entry name" value="NAD(P)-binding Rossmann-fold domains"/>
    <property type="match status" value="1"/>
</dbReference>
<comment type="caution">
    <text evidence="1">The sequence shown here is derived from an EMBL/GenBank/DDBJ whole genome shotgun (WGS) entry which is preliminary data.</text>
</comment>
<gene>
    <name evidence="1" type="ORF">BKP37_17620</name>
</gene>
<dbReference type="Gene3D" id="3.40.50.720">
    <property type="entry name" value="NAD(P)-binding Rossmann-like Domain"/>
    <property type="match status" value="1"/>
</dbReference>
<name>A0A1S2LGY6_9BACI</name>
<dbReference type="EMBL" id="MLQR01000049">
    <property type="protein sequence ID" value="OIJ10755.1"/>
    <property type="molecule type" value="Genomic_DNA"/>
</dbReference>
<sequence length="77" mass="8353">MSELNSEAYAASKDGILALTHALAATLSADAIKVNTISPGWIAINEVDHQQHFSKRVGKPSDIAKGCLFKRRRTMIS</sequence>
<dbReference type="InterPro" id="IPR002347">
    <property type="entry name" value="SDR_fam"/>
</dbReference>
<protein>
    <recommendedName>
        <fullName evidence="3">Short-chain dehydrogenase</fullName>
    </recommendedName>
</protein>
<dbReference type="PRINTS" id="PR00081">
    <property type="entry name" value="GDHRDH"/>
</dbReference>
<evidence type="ECO:0008006" key="3">
    <source>
        <dbReference type="Google" id="ProtNLM"/>
    </source>
</evidence>
<organism evidence="1 2">
    <name type="scientific">Anaerobacillus alkalilacustris</name>
    <dbReference type="NCBI Taxonomy" id="393763"/>
    <lineage>
        <taxon>Bacteria</taxon>
        <taxon>Bacillati</taxon>
        <taxon>Bacillota</taxon>
        <taxon>Bacilli</taxon>
        <taxon>Bacillales</taxon>
        <taxon>Bacillaceae</taxon>
        <taxon>Anaerobacillus</taxon>
    </lineage>
</organism>
<accession>A0A1S2LGY6</accession>